<evidence type="ECO:0000256" key="2">
    <source>
        <dbReference type="ARBA" id="ARBA00022692"/>
    </source>
</evidence>
<keyword evidence="7" id="KW-1185">Reference proteome</keyword>
<protein>
    <submittedName>
        <fullName evidence="6">Uncharacterized protein putative in bacteria</fullName>
    </submittedName>
</protein>
<evidence type="ECO:0000313" key="6">
    <source>
        <dbReference type="EMBL" id="EPX84685.1"/>
    </source>
</evidence>
<dbReference type="GO" id="GO:0009306">
    <property type="term" value="P:protein secretion"/>
    <property type="evidence" value="ECO:0007669"/>
    <property type="project" value="InterPro"/>
</dbReference>
<reference evidence="6 7" key="1">
    <citation type="journal article" date="2013" name="Stand. Genomic Sci.">
        <title>Genome sequence of the reddish-pigmented Rubellimicrobium thermophilum type strain (DSM 16684(T)), a member of the Roseobacter clade.</title>
        <authorList>
            <person name="Fiebig A."/>
            <person name="Riedel T."/>
            <person name="Gronow S."/>
            <person name="Petersen J."/>
            <person name="Klenk H.P."/>
            <person name="Goker M."/>
        </authorList>
    </citation>
    <scope>NUCLEOTIDE SEQUENCE [LARGE SCALE GENOMIC DNA]</scope>
    <source>
        <strain evidence="6 7">DSM 16684</strain>
    </source>
</reference>
<keyword evidence="2" id="KW-0812">Transmembrane</keyword>
<evidence type="ECO:0000256" key="3">
    <source>
        <dbReference type="ARBA" id="ARBA00022989"/>
    </source>
</evidence>
<dbReference type="RefSeq" id="WP_021098129.1">
    <property type="nucleotide sequence ID" value="NZ_KE557321.1"/>
</dbReference>
<dbReference type="InterPro" id="IPR007452">
    <property type="entry name" value="TamB_C"/>
</dbReference>
<sequence length="1188" mass="120681">MRSTDRDAAGEVLSRAFGLDLRGDLTALLPDEAGSFFGPDAGLRVKGIRRADGSLVLTSLGLSAQAAALSGRAELTPQGWPARLELQGTIGGGEGGTPVALPGAPGTTVERVTLDIAYDRTRDEGWTARFAIRNLLAPGLGIPDLTLSGGGTIRPATDSTPGLFTARLDYAATGLAFDDADLARAIGSTVAGSLDLVRGEDGGPLRIRRLTLAGPGVEASLEGTVAGPTEGWLVQSSLLLEAADLSRFAGLAGRDLGGGGDLTIVSAIRPLDGIFDVALSGRTRDLRLGIAALDPLLAGEGGLSLAAARDERGTRINRLAIDTPALSLSARAGLASSRSDAAFDLALSDIGLLLPGLIEAPLPDLSGPGRIAGTATRDSLGQIVLETQASAPGLSLGLRAARTAGPAPDIAGPVDFALSARVADAAPYAPLLGALPVPAAFAPRGGLSVDAAGRMASDLATFDIALSAASRDFATGLARLDPLLAGQGDLFARLIRTGADSVTLDRFRLVTDRLAVTAQAAFAGGTGSASFDAQLDEASVLLPGLTGPLRLQGSAAPAADGTVALEALADLPRGEVRIDGSLAPQDGNAFSGQLLLDLPDLSPYGALIGRDIAGAVRGSVTGTLRPDLSSLALSLDAATRDLDPGSPAAARLLAGSGTVSAALSRRDDGPIRIERLAARFPNLALEASGEGEEGGRATIALNARLTDVALFAPDFPGTATARGTIATGDGGARLDLVLTGPGNIEGRVTGGIAGDRADLAATGRVPLGLLNTVIEPRRIEGLATLDLRLAGPLALDSLSGTIRTEGARLADPALRAALEGIAGSVTLSRGTAQLALGGSLADGGRISVSGPVGLTAPFRADLAIAGDGLVIRDPSLYEALLSARLGLSGPLAGGGRVAGRIDVANAEIRVPSSAVGALGDLLPVLHVDPPLPVRQTLGHADLSLTGRDRQTADAEGQGGLALDVLVSAPARIFVRGRGLDAELGGELRLSGTTRRIIPAGEFSLLRGRLSILGQRFDLTEGSATLEGDFTPVLRLAAQTRARTGTTIRVILEGPADDLDLRLESSPELPEDEVLAQLIFGRDLSSITPFQAVQLAAAVAELAGRGGGLVEELRAGAGFADLDITTDADGNTALRLGRYMTENIYTDVLVGAEESVATINLDLTPDLTVRAGVSSAGETALGLYYERDY</sequence>
<dbReference type="Pfam" id="PF04357">
    <property type="entry name" value="TamB"/>
    <property type="match status" value="1"/>
</dbReference>
<evidence type="ECO:0000313" key="7">
    <source>
        <dbReference type="Proteomes" id="UP000015346"/>
    </source>
</evidence>
<keyword evidence="3" id="KW-1133">Transmembrane helix</keyword>
<dbReference type="AlphaFoldDB" id="S9S3B8"/>
<comment type="subcellular location">
    <subcellularLocation>
        <location evidence="1">Membrane</location>
        <topology evidence="1">Single-pass membrane protein</topology>
    </subcellularLocation>
</comment>
<comment type="caution">
    <text evidence="6">The sequence shown here is derived from an EMBL/GenBank/DDBJ whole genome shotgun (WGS) entry which is preliminary data.</text>
</comment>
<dbReference type="STRING" id="1123069.ruthe_02045"/>
<accession>S9S3B8</accession>
<dbReference type="GO" id="GO:0005886">
    <property type="term" value="C:plasma membrane"/>
    <property type="evidence" value="ECO:0007669"/>
    <property type="project" value="InterPro"/>
</dbReference>
<gene>
    <name evidence="6" type="ORF">ruthe_02045</name>
</gene>
<evidence type="ECO:0000259" key="5">
    <source>
        <dbReference type="Pfam" id="PF04357"/>
    </source>
</evidence>
<dbReference type="HOGENOM" id="CLU_002202_0_0_5"/>
<organism evidence="6 7">
    <name type="scientific">Rubellimicrobium thermophilum DSM 16684</name>
    <dbReference type="NCBI Taxonomy" id="1123069"/>
    <lineage>
        <taxon>Bacteria</taxon>
        <taxon>Pseudomonadati</taxon>
        <taxon>Pseudomonadota</taxon>
        <taxon>Alphaproteobacteria</taxon>
        <taxon>Rhodobacterales</taxon>
        <taxon>Roseobacteraceae</taxon>
        <taxon>Rubellimicrobium</taxon>
    </lineage>
</organism>
<dbReference type="PANTHER" id="PTHR36985:SF1">
    <property type="entry name" value="TRANSLOCATION AND ASSEMBLY MODULE SUBUNIT TAMB"/>
    <property type="match status" value="1"/>
</dbReference>
<feature type="domain" description="Translocation and assembly module TamB C-terminal" evidence="5">
    <location>
        <begin position="837"/>
        <end position="1188"/>
    </location>
</feature>
<evidence type="ECO:0000256" key="1">
    <source>
        <dbReference type="ARBA" id="ARBA00004167"/>
    </source>
</evidence>
<dbReference type="Proteomes" id="UP000015346">
    <property type="component" value="Unassembled WGS sequence"/>
</dbReference>
<proteinExistence type="predicted"/>
<dbReference type="OrthoDB" id="7784409at2"/>
<dbReference type="PATRIC" id="fig|1123069.3.peg.2016"/>
<keyword evidence="4" id="KW-0472">Membrane</keyword>
<dbReference type="GO" id="GO:0097347">
    <property type="term" value="C:TAM protein secretion complex"/>
    <property type="evidence" value="ECO:0007669"/>
    <property type="project" value="TreeGrafter"/>
</dbReference>
<name>S9S3B8_9RHOB</name>
<dbReference type="PANTHER" id="PTHR36985">
    <property type="entry name" value="TRANSLOCATION AND ASSEMBLY MODULE SUBUNIT TAMB"/>
    <property type="match status" value="1"/>
</dbReference>
<evidence type="ECO:0000256" key="4">
    <source>
        <dbReference type="ARBA" id="ARBA00023136"/>
    </source>
</evidence>
<dbReference type="EMBL" id="AOLV01000020">
    <property type="protein sequence ID" value="EPX84685.1"/>
    <property type="molecule type" value="Genomic_DNA"/>
</dbReference>